<dbReference type="EMBL" id="BPFH01000006">
    <property type="protein sequence ID" value="GIT96408.1"/>
    <property type="molecule type" value="Genomic_DNA"/>
</dbReference>
<comment type="caution">
    <text evidence="2">The sequence shown here is derived from an EMBL/GenBank/DDBJ whole genome shotgun (WGS) entry which is preliminary data.</text>
</comment>
<name>A0ABQ4NPW0_9RHOB</name>
<dbReference type="PROSITE" id="PS51257">
    <property type="entry name" value="PROKAR_LIPOPROTEIN"/>
    <property type="match status" value="1"/>
</dbReference>
<evidence type="ECO:0008006" key="4">
    <source>
        <dbReference type="Google" id="ProtNLM"/>
    </source>
</evidence>
<dbReference type="Proteomes" id="UP000786693">
    <property type="component" value="Unassembled WGS sequence"/>
</dbReference>
<keyword evidence="1" id="KW-0732">Signal</keyword>
<proteinExistence type="predicted"/>
<sequence length="171" mass="18130">MKSILLATTVLALTGCASVVPGTALLASRMDPLTADPADIAAFPILPEGIGLLADESVLVLSGVRQSDGISHAETFILSPWQGGYRIDPEDYERFRDQQVRLINWSEEVGLDGSLGITLAPCLIGRGPDADARYSVDVILRQGGARLPLLKDAPLKDIIEAFGEMSQCPGG</sequence>
<feature type="chain" id="PRO_5047243465" description="Lipoprotein" evidence="1">
    <location>
        <begin position="27"/>
        <end position="171"/>
    </location>
</feature>
<evidence type="ECO:0000313" key="3">
    <source>
        <dbReference type="Proteomes" id="UP000786693"/>
    </source>
</evidence>
<dbReference type="RefSeq" id="WP_220749908.1">
    <property type="nucleotide sequence ID" value="NZ_BPFH01000006.1"/>
</dbReference>
<reference evidence="2 3" key="1">
    <citation type="submission" date="2021-05" db="EMBL/GenBank/DDBJ databases">
        <title>Bacteria Genome sequencing.</title>
        <authorList>
            <person name="Takabe Y."/>
            <person name="Nakajima Y."/>
            <person name="Suzuki S."/>
            <person name="Shiozaki T."/>
        </authorList>
    </citation>
    <scope>NUCLEOTIDE SEQUENCE [LARGE SCALE GENOMIC DNA]</scope>
    <source>
        <strain evidence="2 3">AI_62</strain>
    </source>
</reference>
<evidence type="ECO:0000256" key="1">
    <source>
        <dbReference type="SAM" id="SignalP"/>
    </source>
</evidence>
<organism evidence="2 3">
    <name type="scientific">Jannaschia pagri</name>
    <dbReference type="NCBI Taxonomy" id="2829797"/>
    <lineage>
        <taxon>Bacteria</taxon>
        <taxon>Pseudomonadati</taxon>
        <taxon>Pseudomonadota</taxon>
        <taxon>Alphaproteobacteria</taxon>
        <taxon>Rhodobacterales</taxon>
        <taxon>Roseobacteraceae</taxon>
        <taxon>Jannaschia</taxon>
    </lineage>
</organism>
<evidence type="ECO:0000313" key="2">
    <source>
        <dbReference type="EMBL" id="GIT96408.1"/>
    </source>
</evidence>
<keyword evidence="3" id="KW-1185">Reference proteome</keyword>
<protein>
    <recommendedName>
        <fullName evidence="4">Lipoprotein</fullName>
    </recommendedName>
</protein>
<feature type="signal peptide" evidence="1">
    <location>
        <begin position="1"/>
        <end position="26"/>
    </location>
</feature>
<gene>
    <name evidence="2" type="ORF">JANAI62_30310</name>
</gene>
<accession>A0ABQ4NPW0</accession>